<dbReference type="Pfam" id="PF01753">
    <property type="entry name" value="zf-MYND"/>
    <property type="match status" value="1"/>
</dbReference>
<dbReference type="PANTHER" id="PTHR46165">
    <property type="entry name" value="SET AND MYND DOMAIN-CONTAINING PROTEIN 4"/>
    <property type="match status" value="1"/>
</dbReference>
<dbReference type="Proteomes" id="UP001642540">
    <property type="component" value="Unassembled WGS sequence"/>
</dbReference>
<protein>
    <recommendedName>
        <fullName evidence="12">SET and MYND domain-containing protein 4</fullName>
    </recommendedName>
</protein>
<keyword evidence="2" id="KW-0808">Transferase</keyword>
<evidence type="ECO:0000259" key="9">
    <source>
        <dbReference type="PROSITE" id="PS50865"/>
    </source>
</evidence>
<dbReference type="Gene3D" id="2.170.270.10">
    <property type="entry name" value="SET domain"/>
    <property type="match status" value="1"/>
</dbReference>
<evidence type="ECO:0000256" key="1">
    <source>
        <dbReference type="ARBA" id="ARBA00022603"/>
    </source>
</evidence>
<evidence type="ECO:0000256" key="7">
    <source>
        <dbReference type="PROSITE-ProRule" id="PRU00134"/>
    </source>
</evidence>
<keyword evidence="3" id="KW-0949">S-adenosyl-L-methionine</keyword>
<evidence type="ECO:0000256" key="5">
    <source>
        <dbReference type="ARBA" id="ARBA00022771"/>
    </source>
</evidence>
<dbReference type="InterPro" id="IPR052097">
    <property type="entry name" value="SET-MYND_domain_protein"/>
</dbReference>
<dbReference type="InterPro" id="IPR046341">
    <property type="entry name" value="SET_dom_sf"/>
</dbReference>
<evidence type="ECO:0000313" key="11">
    <source>
        <dbReference type="Proteomes" id="UP001642540"/>
    </source>
</evidence>
<keyword evidence="4" id="KW-0479">Metal-binding</keyword>
<name>A0ABP1QG53_9HEXA</name>
<sequence>MGDPQLIKRIVNGEFPDENKLTHRDLISEKFFERVDESGVDFEKLLKTSENDVGRVFLFKKYFEWIPYSQDELNLYKKNSITASRLLEKGRKCRSEKNSKEALVYYNLAISYAPHPLKSGGSSGKAKASDEDIHGELFAGLSERSDLLLTVRGGEEARRDITLALDLLKDRTGDIADSTRQEFEERSVKCQKFLDEKQSFMMELAKDSLEEQEKRSKYTNLLLFKIKQPSPVIPCAENFVEIRQDEVKGRQLVVTRDIPPGTTMVVEQPYVKVLKNSLKWDMNHCHYCFRRIRGGGGIPCSGCVFEIYCSTECLQEASKRYHKYECPCYPYFHNTRTQRHIHMAIRIICIVGPQELYRMFKVKDPKIFTPPQNLSNILGTDPDTKIYDSSSYLPIYHLIAHKHDPSDMNDIEYFTNVLQGLVFANVLEKFSPFYDEINYLNTHPKEFFKTFIASLILHHVENVSYNSISLDELTGLEGITLLVKEPTILNERIRGIQFPQYGAATYAVASLINHSCEPNTTRVHDLRNGRMAFVALKGIKAGEELVTSYSRVFLADTRDERRDYLKKTYNFVCNCIACKEDWPPLLQIHDGLQLSCTPCSRKFRTDEKCGPTFSKCALDKKGKCLLCKKTIHIHEAQELLEGKIESFFKAYDLILKNKPLEAIRLIAPCIHHFQDSVVPPYRKLYMAQDLLKSALDLIVYYSESK</sequence>
<organism evidence="10 11">
    <name type="scientific">Orchesella dallaii</name>
    <dbReference type="NCBI Taxonomy" id="48710"/>
    <lineage>
        <taxon>Eukaryota</taxon>
        <taxon>Metazoa</taxon>
        <taxon>Ecdysozoa</taxon>
        <taxon>Arthropoda</taxon>
        <taxon>Hexapoda</taxon>
        <taxon>Collembola</taxon>
        <taxon>Entomobryomorpha</taxon>
        <taxon>Entomobryoidea</taxon>
        <taxon>Orchesellidae</taxon>
        <taxon>Orchesellinae</taxon>
        <taxon>Orchesella</taxon>
    </lineage>
</organism>
<reference evidence="10 11" key="1">
    <citation type="submission" date="2024-08" db="EMBL/GenBank/DDBJ databases">
        <authorList>
            <person name="Cucini C."/>
            <person name="Frati F."/>
        </authorList>
    </citation>
    <scope>NUCLEOTIDE SEQUENCE [LARGE SCALE GENOMIC DNA]</scope>
</reference>
<dbReference type="Pfam" id="PF00856">
    <property type="entry name" value="SET"/>
    <property type="match status" value="1"/>
</dbReference>
<feature type="domain" description="MYND-type" evidence="9">
    <location>
        <begin position="285"/>
        <end position="326"/>
    </location>
</feature>
<evidence type="ECO:0000256" key="4">
    <source>
        <dbReference type="ARBA" id="ARBA00022723"/>
    </source>
</evidence>
<dbReference type="InterPro" id="IPR001214">
    <property type="entry name" value="SET_dom"/>
</dbReference>
<gene>
    <name evidence="10" type="ORF">ODALV1_LOCUS10755</name>
</gene>
<evidence type="ECO:0000256" key="2">
    <source>
        <dbReference type="ARBA" id="ARBA00022679"/>
    </source>
</evidence>
<dbReference type="PANTHER" id="PTHR46165:SF6">
    <property type="entry name" value="SET AND MYND DOMAIN-CONTAINING PROTEIN 4-LIKE PROTEIN"/>
    <property type="match status" value="1"/>
</dbReference>
<evidence type="ECO:0000256" key="3">
    <source>
        <dbReference type="ARBA" id="ARBA00022691"/>
    </source>
</evidence>
<keyword evidence="5 7" id="KW-0863">Zinc-finger</keyword>
<keyword evidence="1" id="KW-0489">Methyltransferase</keyword>
<dbReference type="SMART" id="SM00317">
    <property type="entry name" value="SET"/>
    <property type="match status" value="1"/>
</dbReference>
<proteinExistence type="predicted"/>
<dbReference type="InterPro" id="IPR002893">
    <property type="entry name" value="Znf_MYND"/>
</dbReference>
<evidence type="ECO:0000256" key="6">
    <source>
        <dbReference type="ARBA" id="ARBA00022833"/>
    </source>
</evidence>
<dbReference type="SUPFAM" id="SSF82199">
    <property type="entry name" value="SET domain"/>
    <property type="match status" value="1"/>
</dbReference>
<feature type="domain" description="SET" evidence="8">
    <location>
        <begin position="238"/>
        <end position="550"/>
    </location>
</feature>
<dbReference type="PROSITE" id="PS50280">
    <property type="entry name" value="SET"/>
    <property type="match status" value="1"/>
</dbReference>
<accession>A0ABP1QG53</accession>
<evidence type="ECO:0008006" key="12">
    <source>
        <dbReference type="Google" id="ProtNLM"/>
    </source>
</evidence>
<evidence type="ECO:0000259" key="8">
    <source>
        <dbReference type="PROSITE" id="PS50280"/>
    </source>
</evidence>
<evidence type="ECO:0000313" key="10">
    <source>
        <dbReference type="EMBL" id="CAL8101180.1"/>
    </source>
</evidence>
<comment type="caution">
    <text evidence="10">The sequence shown here is derived from an EMBL/GenBank/DDBJ whole genome shotgun (WGS) entry which is preliminary data.</text>
</comment>
<dbReference type="PROSITE" id="PS50865">
    <property type="entry name" value="ZF_MYND_2"/>
    <property type="match status" value="1"/>
</dbReference>
<dbReference type="SUPFAM" id="SSF144232">
    <property type="entry name" value="HIT/MYND zinc finger-like"/>
    <property type="match status" value="1"/>
</dbReference>
<keyword evidence="11" id="KW-1185">Reference proteome</keyword>
<dbReference type="EMBL" id="CAXLJM020000033">
    <property type="protein sequence ID" value="CAL8101180.1"/>
    <property type="molecule type" value="Genomic_DNA"/>
</dbReference>
<keyword evidence="6" id="KW-0862">Zinc</keyword>